<keyword evidence="1" id="KW-0732">Signal</keyword>
<dbReference type="InterPro" id="IPR036084">
    <property type="entry name" value="Ser_inhib-like_sf"/>
</dbReference>
<gene>
    <name evidence="3" type="primary">LOC114328760</name>
</gene>
<dbReference type="SUPFAM" id="SSF57567">
    <property type="entry name" value="Serine protease inhibitors"/>
    <property type="match status" value="1"/>
</dbReference>
<accession>A0A6P7FCW8</accession>
<evidence type="ECO:0000259" key="2">
    <source>
        <dbReference type="Pfam" id="PF01826"/>
    </source>
</evidence>
<name>A0A6P7FCW8_DIAVI</name>
<feature type="domain" description="TIL" evidence="2">
    <location>
        <begin position="24"/>
        <end position="78"/>
    </location>
</feature>
<dbReference type="OrthoDB" id="5945029at2759"/>
<dbReference type="CDD" id="cd19941">
    <property type="entry name" value="TIL"/>
    <property type="match status" value="1"/>
</dbReference>
<evidence type="ECO:0000313" key="3">
    <source>
        <dbReference type="RefSeq" id="XP_028133521.1"/>
    </source>
</evidence>
<dbReference type="Pfam" id="PF01826">
    <property type="entry name" value="TIL"/>
    <property type="match status" value="1"/>
</dbReference>
<reference evidence="3" key="1">
    <citation type="submission" date="2025-08" db="UniProtKB">
        <authorList>
            <consortium name="RefSeq"/>
        </authorList>
    </citation>
    <scope>IDENTIFICATION</scope>
    <source>
        <tissue evidence="3">Whole insect</tissue>
    </source>
</reference>
<protein>
    <submittedName>
        <fullName evidence="3">Venom peptide SjAPI-like isoform X4</fullName>
    </submittedName>
</protein>
<dbReference type="InterPro" id="IPR002919">
    <property type="entry name" value="TIL_dom"/>
</dbReference>
<feature type="signal peptide" evidence="1">
    <location>
        <begin position="1"/>
        <end position="19"/>
    </location>
</feature>
<sequence length="80" mass="8793">MKNIIKFTLLIVAIVQVQCQDGPCGPNAEFVQCKSCCEEETCERRNPPSCNICPAVCNPGCVCKPGYIRQRKDGPCVKNC</sequence>
<evidence type="ECO:0000256" key="1">
    <source>
        <dbReference type="SAM" id="SignalP"/>
    </source>
</evidence>
<organism evidence="3">
    <name type="scientific">Diabrotica virgifera virgifera</name>
    <name type="common">western corn rootworm</name>
    <dbReference type="NCBI Taxonomy" id="50390"/>
    <lineage>
        <taxon>Eukaryota</taxon>
        <taxon>Metazoa</taxon>
        <taxon>Ecdysozoa</taxon>
        <taxon>Arthropoda</taxon>
        <taxon>Hexapoda</taxon>
        <taxon>Insecta</taxon>
        <taxon>Pterygota</taxon>
        <taxon>Neoptera</taxon>
        <taxon>Endopterygota</taxon>
        <taxon>Coleoptera</taxon>
        <taxon>Polyphaga</taxon>
        <taxon>Cucujiformia</taxon>
        <taxon>Chrysomeloidea</taxon>
        <taxon>Chrysomelidae</taxon>
        <taxon>Galerucinae</taxon>
        <taxon>Diabroticina</taxon>
        <taxon>Diabroticites</taxon>
        <taxon>Diabrotica</taxon>
    </lineage>
</organism>
<feature type="chain" id="PRO_5028462384" evidence="1">
    <location>
        <begin position="20"/>
        <end position="80"/>
    </location>
</feature>
<dbReference type="RefSeq" id="XP_028133521.1">
    <property type="nucleotide sequence ID" value="XM_028277720.1"/>
</dbReference>
<dbReference type="KEGG" id="dvv:126878433"/>
<dbReference type="AlphaFoldDB" id="A0A6P7FCW8"/>
<dbReference type="Gene3D" id="2.10.25.10">
    <property type="entry name" value="Laminin"/>
    <property type="match status" value="1"/>
</dbReference>
<proteinExistence type="predicted"/>